<evidence type="ECO:0000313" key="2">
    <source>
        <dbReference type="EMBL" id="EEB09046.2"/>
    </source>
</evidence>
<dbReference type="eggNOG" id="ENOG502QRJJ">
    <property type="taxonomic scope" value="Eukaryota"/>
</dbReference>
<dbReference type="OrthoDB" id="406045at2759"/>
<proteinExistence type="predicted"/>
<dbReference type="InterPro" id="IPR057668">
    <property type="entry name" value="E2_Ub-conjug_enz_C"/>
</dbReference>
<dbReference type="AlphaFoldDB" id="B6K692"/>
<dbReference type="OMA" id="EKQAGMQ"/>
<accession>B6K692</accession>
<dbReference type="HOGENOM" id="CLU_021807_0_0_1"/>
<sequence>MHTWMVESRWIIHADTKYNINVAVTAKKHYKFHTCKMLKEHSDASIWVKKASYTPLRLNNEERKTLEILEAALNVIEYTDHVDILTYSSRSRIIVKHLSEMCSILSGLVVAMDIKLGCKLFDDKDHFANADFFKRVFEIGRRYKIMNPGKMRTTYGAMMYMCQDSMLPEVRSQMKFDFYAPIRTVYTALKEIECLELLDDTQLPQALTQIPTDIKKEHRLELLGQRNQAVKELIAKFDNNDKDRAATIERCLASLADHEAFLVANRNPVEQMRDYLHQFFSPEDSSKTGSLKIGFMSGARLNHSHKTQFYYVDQSLLFWTRMMDQTFDLWLQSDADLLNNNGRYHISDTGQGLNRVQQCPHIQRLIHSILSASQNESSVSWIGSSVVHLGDRAVPNALMFIDKYRQVPHILTPLVQVMKQLESLKDPFLVQYIDDEYGGVHGLQKTLLLDFFKHGFDGRGADNYYDAGSCIDGRLTSAWNWTNEISKKKYYRVLLMSGFLNFEGI</sequence>
<dbReference type="JaponicusDB" id="SJAG_04220"/>
<organism evidence="2 3">
    <name type="scientific">Schizosaccharomyces japonicus (strain yFS275 / FY16936)</name>
    <name type="common">Fission yeast</name>
    <dbReference type="NCBI Taxonomy" id="402676"/>
    <lineage>
        <taxon>Eukaryota</taxon>
        <taxon>Fungi</taxon>
        <taxon>Dikarya</taxon>
        <taxon>Ascomycota</taxon>
        <taxon>Taphrinomycotina</taxon>
        <taxon>Schizosaccharomycetes</taxon>
        <taxon>Schizosaccharomycetales</taxon>
        <taxon>Schizosaccharomycetaceae</taxon>
        <taxon>Schizosaccharomyces</taxon>
    </lineage>
</organism>
<dbReference type="VEuPathDB" id="FungiDB:SJAG_04220"/>
<dbReference type="PANTHER" id="PTHR31560">
    <property type="entry name" value="UPF0652 PROTEIN C16A11.03C-RELATED"/>
    <property type="match status" value="1"/>
</dbReference>
<dbReference type="EMBL" id="KE651167">
    <property type="protein sequence ID" value="EEB09046.2"/>
    <property type="molecule type" value="Genomic_DNA"/>
</dbReference>
<dbReference type="GeneID" id="7050615"/>
<keyword evidence="3" id="KW-1185">Reference proteome</keyword>
<feature type="domain" description="Non-canonical E2 ubiquitin-conjugating enzyme C-terminal" evidence="1">
    <location>
        <begin position="50"/>
        <end position="504"/>
    </location>
</feature>
<gene>
    <name evidence="2" type="ORF">SJAG_04220</name>
</gene>
<dbReference type="PANTHER" id="PTHR31560:SF3">
    <property type="entry name" value="UPF0652 PROTEIN C16A11.03C"/>
    <property type="match status" value="1"/>
</dbReference>
<reference evidence="2 3" key="1">
    <citation type="journal article" date="2011" name="Science">
        <title>Comparative functional genomics of the fission yeasts.</title>
        <authorList>
            <person name="Rhind N."/>
            <person name="Chen Z."/>
            <person name="Yassour M."/>
            <person name="Thompson D.A."/>
            <person name="Haas B.J."/>
            <person name="Habib N."/>
            <person name="Wapinski I."/>
            <person name="Roy S."/>
            <person name="Lin M.F."/>
            <person name="Heiman D.I."/>
            <person name="Young S.K."/>
            <person name="Furuya K."/>
            <person name="Guo Y."/>
            <person name="Pidoux A."/>
            <person name="Chen H.M."/>
            <person name="Robbertse B."/>
            <person name="Goldberg J.M."/>
            <person name="Aoki K."/>
            <person name="Bayne E.H."/>
            <person name="Berlin A.M."/>
            <person name="Desjardins C.A."/>
            <person name="Dobbs E."/>
            <person name="Dukaj L."/>
            <person name="Fan L."/>
            <person name="FitzGerald M.G."/>
            <person name="French C."/>
            <person name="Gujja S."/>
            <person name="Hansen K."/>
            <person name="Keifenheim D."/>
            <person name="Levin J.Z."/>
            <person name="Mosher R.A."/>
            <person name="Mueller C.A."/>
            <person name="Pfiffner J."/>
            <person name="Priest M."/>
            <person name="Russ C."/>
            <person name="Smialowska A."/>
            <person name="Swoboda P."/>
            <person name="Sykes S.M."/>
            <person name="Vaughn M."/>
            <person name="Vengrova S."/>
            <person name="Yoder R."/>
            <person name="Zeng Q."/>
            <person name="Allshire R."/>
            <person name="Baulcombe D."/>
            <person name="Birren B.W."/>
            <person name="Brown W."/>
            <person name="Ekwall K."/>
            <person name="Kellis M."/>
            <person name="Leatherwood J."/>
            <person name="Levin H."/>
            <person name="Margalit H."/>
            <person name="Martienssen R."/>
            <person name="Nieduszynski C.A."/>
            <person name="Spatafora J.W."/>
            <person name="Friedman N."/>
            <person name="Dalgaard J.Z."/>
            <person name="Baumann P."/>
            <person name="Niki H."/>
            <person name="Regev A."/>
            <person name="Nusbaum C."/>
        </authorList>
    </citation>
    <scope>NUCLEOTIDE SEQUENCE [LARGE SCALE GENOMIC DNA]</scope>
    <source>
        <strain evidence="3">yFS275 / FY16936</strain>
    </source>
</reference>
<dbReference type="InterPro" id="IPR018553">
    <property type="entry name" value="E2_Ub-conjug_enz"/>
</dbReference>
<name>B6K692_SCHJY</name>
<protein>
    <submittedName>
        <fullName evidence="2">DUF2009 protein</fullName>
    </submittedName>
</protein>
<evidence type="ECO:0000313" key="3">
    <source>
        <dbReference type="Proteomes" id="UP000001744"/>
    </source>
</evidence>
<evidence type="ECO:0000259" key="1">
    <source>
        <dbReference type="Pfam" id="PF09418"/>
    </source>
</evidence>
<dbReference type="Proteomes" id="UP000001744">
    <property type="component" value="Unassembled WGS sequence"/>
</dbReference>
<dbReference type="RefSeq" id="XP_002175339.2">
    <property type="nucleotide sequence ID" value="XM_002175303.2"/>
</dbReference>
<dbReference type="Pfam" id="PF09418">
    <property type="entry name" value="DUF2009"/>
    <property type="match status" value="1"/>
</dbReference>